<dbReference type="RefSeq" id="XP_001434110.1">
    <property type="nucleotide sequence ID" value="XM_001434073.1"/>
</dbReference>
<keyword evidence="2" id="KW-1185">Reference proteome</keyword>
<dbReference type="OrthoDB" id="10632725at2759"/>
<dbReference type="STRING" id="5888.A0C7E6"/>
<dbReference type="EMBL" id="CT868047">
    <property type="protein sequence ID" value="CAK66713.1"/>
    <property type="molecule type" value="Genomic_DNA"/>
</dbReference>
<dbReference type="AlphaFoldDB" id="A0C7E6"/>
<evidence type="ECO:0000313" key="1">
    <source>
        <dbReference type="EMBL" id="CAK66713.1"/>
    </source>
</evidence>
<evidence type="ECO:0000313" key="2">
    <source>
        <dbReference type="Proteomes" id="UP000000600"/>
    </source>
</evidence>
<gene>
    <name evidence="1" type="ORF">GSPATT00035843001</name>
</gene>
<name>A0C7E6_PARTE</name>
<evidence type="ECO:0008006" key="3">
    <source>
        <dbReference type="Google" id="ProtNLM"/>
    </source>
</evidence>
<proteinExistence type="predicted"/>
<dbReference type="OMA" id="KARIRYH"/>
<accession>A0C7E6</accession>
<dbReference type="GeneID" id="5019895"/>
<sequence length="391" mass="46377">MSSQKKDYNITLSFFGKSTQVTIEKSTTTLELYQFLEEAYPQEFEKVKYKSLKFFLPAQNKFLNINQSTLETVFDNYNNYIMELKEDLPRNDSNCFASSNAIPKKQVQTEQEIQQNFQPQDIQHQQNQQNQIYAQQWEQQQQLYNQNVIQNNNQQNQQFQYNDQTQQLNQQAQNQDYNQQQFQQWSMQQDNTNNQKNQKKTLRLQYKNNQIQQVVDETLTVDELYAHFYDQFNIEGEVKLFWQDLELSCLEQYGSIFNQGIQNDSIIECIRFNIDIIIEIFDRQRQVSLQQNNHSSLSTINEIIQVIYIYLGKTEETISIELYLSKDNSPIQQQNQNNSSATQLSQSFENEQQIRANKYNCTLKELNLIDSPLKFKAKVRYNGGSIKSILN</sequence>
<dbReference type="Proteomes" id="UP000000600">
    <property type="component" value="Unassembled WGS sequence"/>
</dbReference>
<protein>
    <recommendedName>
        <fullName evidence="3">PB1 domain-containing protein</fullName>
    </recommendedName>
</protein>
<reference evidence="1 2" key="1">
    <citation type="journal article" date="2006" name="Nature">
        <title>Global trends of whole-genome duplications revealed by the ciliate Paramecium tetraurelia.</title>
        <authorList>
            <consortium name="Genoscope"/>
            <person name="Aury J.-M."/>
            <person name="Jaillon O."/>
            <person name="Duret L."/>
            <person name="Noel B."/>
            <person name="Jubin C."/>
            <person name="Porcel B.M."/>
            <person name="Segurens B."/>
            <person name="Daubin V."/>
            <person name="Anthouard V."/>
            <person name="Aiach N."/>
            <person name="Arnaiz O."/>
            <person name="Billaut A."/>
            <person name="Beisson J."/>
            <person name="Blanc I."/>
            <person name="Bouhouche K."/>
            <person name="Camara F."/>
            <person name="Duharcourt S."/>
            <person name="Guigo R."/>
            <person name="Gogendeau D."/>
            <person name="Katinka M."/>
            <person name="Keller A.-M."/>
            <person name="Kissmehl R."/>
            <person name="Klotz C."/>
            <person name="Koll F."/>
            <person name="Le Moue A."/>
            <person name="Lepere C."/>
            <person name="Malinsky S."/>
            <person name="Nowacki M."/>
            <person name="Nowak J.K."/>
            <person name="Plattner H."/>
            <person name="Poulain J."/>
            <person name="Ruiz F."/>
            <person name="Serrano V."/>
            <person name="Zagulski M."/>
            <person name="Dessen P."/>
            <person name="Betermier M."/>
            <person name="Weissenbach J."/>
            <person name="Scarpelli C."/>
            <person name="Schachter V."/>
            <person name="Sperling L."/>
            <person name="Meyer E."/>
            <person name="Cohen J."/>
            <person name="Wincker P."/>
        </authorList>
    </citation>
    <scope>NUCLEOTIDE SEQUENCE [LARGE SCALE GENOMIC DNA]</scope>
    <source>
        <strain evidence="1 2">Stock d4-2</strain>
    </source>
</reference>
<dbReference type="HOGENOM" id="CLU_706883_0_0_1"/>
<dbReference type="InParanoid" id="A0C7E6"/>
<dbReference type="KEGG" id="ptm:GSPATT00035843001"/>
<organism evidence="1 2">
    <name type="scientific">Paramecium tetraurelia</name>
    <dbReference type="NCBI Taxonomy" id="5888"/>
    <lineage>
        <taxon>Eukaryota</taxon>
        <taxon>Sar</taxon>
        <taxon>Alveolata</taxon>
        <taxon>Ciliophora</taxon>
        <taxon>Intramacronucleata</taxon>
        <taxon>Oligohymenophorea</taxon>
        <taxon>Peniculida</taxon>
        <taxon>Parameciidae</taxon>
        <taxon>Paramecium</taxon>
    </lineage>
</organism>